<dbReference type="InterPro" id="IPR000792">
    <property type="entry name" value="Tscrpt_reg_LuxR_C"/>
</dbReference>
<dbReference type="Pfam" id="PF00196">
    <property type="entry name" value="GerE"/>
    <property type="match status" value="1"/>
</dbReference>
<dbReference type="RefSeq" id="WP_386284494.1">
    <property type="nucleotide sequence ID" value="NZ_JBHSWA010000003.1"/>
</dbReference>
<comment type="caution">
    <text evidence="5">The sequence shown here is derived from an EMBL/GenBank/DDBJ whole genome shotgun (WGS) entry which is preliminary data.</text>
</comment>
<dbReference type="SUPFAM" id="SSF46894">
    <property type="entry name" value="C-terminal effector domain of the bipartite response regulators"/>
    <property type="match status" value="1"/>
</dbReference>
<organism evidence="5 6">
    <name type="scientific">Sulfitobacter profundi</name>
    <dbReference type="NCBI Taxonomy" id="2679961"/>
    <lineage>
        <taxon>Bacteria</taxon>
        <taxon>Pseudomonadati</taxon>
        <taxon>Pseudomonadota</taxon>
        <taxon>Alphaproteobacteria</taxon>
        <taxon>Rhodobacterales</taxon>
        <taxon>Roseobacteraceae</taxon>
        <taxon>Sulfitobacter</taxon>
    </lineage>
</organism>
<keyword evidence="2" id="KW-0238">DNA-binding</keyword>
<evidence type="ECO:0000313" key="6">
    <source>
        <dbReference type="Proteomes" id="UP001596403"/>
    </source>
</evidence>
<dbReference type="InterPro" id="IPR016032">
    <property type="entry name" value="Sig_transdc_resp-reg_C-effctor"/>
</dbReference>
<dbReference type="PANTHER" id="PTHR44688">
    <property type="entry name" value="DNA-BINDING TRANSCRIPTIONAL ACTIVATOR DEVR_DOSR"/>
    <property type="match status" value="1"/>
</dbReference>
<evidence type="ECO:0000313" key="5">
    <source>
        <dbReference type="EMBL" id="MFC6643541.1"/>
    </source>
</evidence>
<dbReference type="CDD" id="cd06170">
    <property type="entry name" value="LuxR_C_like"/>
    <property type="match status" value="1"/>
</dbReference>
<dbReference type="PRINTS" id="PR00038">
    <property type="entry name" value="HTHLUXR"/>
</dbReference>
<protein>
    <submittedName>
        <fullName evidence="5">LuxR C-terminal-related transcriptional regulator</fullName>
    </submittedName>
</protein>
<sequence>MDVLDRFENNRLPDVVALDFLVAVKLGDVSRAERILATAGGAALVNLGQPLQASEKYPPQYLFARFMLATYRSEPPRQFLLDEAAQLLARTGPRQHLLLGAIYNALLEPHIRQGRLAEAEDCALRALHHYDAAEAPYLSFFVHVHRAMMGLTTGNPREATECLSAAERSLEKTAFETVQEERFLALLRAGAAYETGEPQAMVDFVETEFSQFAFGELWPSIAALALAHGADALLQLRGQKAAMQFVDRWRLQLWRSRRFQLLIEQRDVAVRQGAQRWRDARTRLEGIATRIGRLWMDTAGDNLADLQDFEDIVQALLWLRQQALEAPRDAALPARLVALEANPRLALRQRICLQLWSVWVDRRQGRIAQARQRLARTLGVCATHQCNAPILEERSFLLPLLEDPQIMRGEMERVAIPRNLRSGAVAAFGAGPLSRQEWRALLLLVEGCSNKEIAREMVVSLPTVKFHLKNLFRKLAVSDRKSAVAAARNSSLI</sequence>
<gene>
    <name evidence="5" type="ORF">ACFQAU_19340</name>
</gene>
<dbReference type="PROSITE" id="PS00622">
    <property type="entry name" value="HTH_LUXR_1"/>
    <property type="match status" value="1"/>
</dbReference>
<dbReference type="InterPro" id="IPR036388">
    <property type="entry name" value="WH-like_DNA-bd_sf"/>
</dbReference>
<dbReference type="Gene3D" id="1.10.10.10">
    <property type="entry name" value="Winged helix-like DNA-binding domain superfamily/Winged helix DNA-binding domain"/>
    <property type="match status" value="1"/>
</dbReference>
<evidence type="ECO:0000259" key="4">
    <source>
        <dbReference type="PROSITE" id="PS50043"/>
    </source>
</evidence>
<keyword evidence="1" id="KW-0805">Transcription regulation</keyword>
<dbReference type="EMBL" id="JBHSWA010000003">
    <property type="protein sequence ID" value="MFC6643541.1"/>
    <property type="molecule type" value="Genomic_DNA"/>
</dbReference>
<evidence type="ECO:0000256" key="2">
    <source>
        <dbReference type="ARBA" id="ARBA00023125"/>
    </source>
</evidence>
<dbReference type="PANTHER" id="PTHR44688:SF16">
    <property type="entry name" value="DNA-BINDING TRANSCRIPTIONAL ACTIVATOR DEVR_DOSR"/>
    <property type="match status" value="1"/>
</dbReference>
<dbReference type="PROSITE" id="PS50043">
    <property type="entry name" value="HTH_LUXR_2"/>
    <property type="match status" value="1"/>
</dbReference>
<name>A0ABW1Z4J6_9RHOB</name>
<keyword evidence="6" id="KW-1185">Reference proteome</keyword>
<reference evidence="6" key="1">
    <citation type="journal article" date="2019" name="Int. J. Syst. Evol. Microbiol.">
        <title>The Global Catalogue of Microorganisms (GCM) 10K type strain sequencing project: providing services to taxonomists for standard genome sequencing and annotation.</title>
        <authorList>
            <consortium name="The Broad Institute Genomics Platform"/>
            <consortium name="The Broad Institute Genome Sequencing Center for Infectious Disease"/>
            <person name="Wu L."/>
            <person name="Ma J."/>
        </authorList>
    </citation>
    <scope>NUCLEOTIDE SEQUENCE [LARGE SCALE GENOMIC DNA]</scope>
    <source>
        <strain evidence="6">NBRC 111368</strain>
    </source>
</reference>
<evidence type="ECO:0000256" key="3">
    <source>
        <dbReference type="ARBA" id="ARBA00023163"/>
    </source>
</evidence>
<proteinExistence type="predicted"/>
<dbReference type="SMART" id="SM00421">
    <property type="entry name" value="HTH_LUXR"/>
    <property type="match status" value="1"/>
</dbReference>
<evidence type="ECO:0000256" key="1">
    <source>
        <dbReference type="ARBA" id="ARBA00023015"/>
    </source>
</evidence>
<keyword evidence="3" id="KW-0804">Transcription</keyword>
<dbReference type="Proteomes" id="UP001596403">
    <property type="component" value="Unassembled WGS sequence"/>
</dbReference>
<accession>A0ABW1Z4J6</accession>
<feature type="domain" description="HTH luxR-type" evidence="4">
    <location>
        <begin position="426"/>
        <end position="491"/>
    </location>
</feature>